<reference evidence="2 3" key="1">
    <citation type="submission" date="2021-06" db="EMBL/GenBank/DDBJ databases">
        <title>Caerostris extrusa draft genome.</title>
        <authorList>
            <person name="Kono N."/>
            <person name="Arakawa K."/>
        </authorList>
    </citation>
    <scope>NUCLEOTIDE SEQUENCE [LARGE SCALE GENOMIC DNA]</scope>
</reference>
<accession>A0AAV4QRB0</accession>
<dbReference type="AlphaFoldDB" id="A0AAV4QRB0"/>
<sequence length="114" mass="12532">MGGVGTSSRGITPGSFRMTSKAALSSGDVRFAYEFFNFETRSPRQSLPNRKHEVVRTFDSGRVERKPPGIPDTCSLIQISREGSIQLSGKKKGNSPSGFCRRFTPARSEPTFSK</sequence>
<proteinExistence type="predicted"/>
<evidence type="ECO:0000313" key="2">
    <source>
        <dbReference type="EMBL" id="GIY10625.1"/>
    </source>
</evidence>
<evidence type="ECO:0000313" key="3">
    <source>
        <dbReference type="Proteomes" id="UP001054945"/>
    </source>
</evidence>
<protein>
    <submittedName>
        <fullName evidence="2">Uncharacterized protein</fullName>
    </submittedName>
</protein>
<comment type="caution">
    <text evidence="2">The sequence shown here is derived from an EMBL/GenBank/DDBJ whole genome shotgun (WGS) entry which is preliminary data.</text>
</comment>
<feature type="region of interest" description="Disordered" evidence="1">
    <location>
        <begin position="85"/>
        <end position="114"/>
    </location>
</feature>
<gene>
    <name evidence="2" type="ORF">CEXT_141871</name>
</gene>
<name>A0AAV4QRB0_CAEEX</name>
<keyword evidence="3" id="KW-1185">Reference proteome</keyword>
<dbReference type="EMBL" id="BPLR01006546">
    <property type="protein sequence ID" value="GIY10625.1"/>
    <property type="molecule type" value="Genomic_DNA"/>
</dbReference>
<dbReference type="Proteomes" id="UP001054945">
    <property type="component" value="Unassembled WGS sequence"/>
</dbReference>
<organism evidence="2 3">
    <name type="scientific">Caerostris extrusa</name>
    <name type="common">Bark spider</name>
    <name type="synonym">Caerostris bankana</name>
    <dbReference type="NCBI Taxonomy" id="172846"/>
    <lineage>
        <taxon>Eukaryota</taxon>
        <taxon>Metazoa</taxon>
        <taxon>Ecdysozoa</taxon>
        <taxon>Arthropoda</taxon>
        <taxon>Chelicerata</taxon>
        <taxon>Arachnida</taxon>
        <taxon>Araneae</taxon>
        <taxon>Araneomorphae</taxon>
        <taxon>Entelegynae</taxon>
        <taxon>Araneoidea</taxon>
        <taxon>Araneidae</taxon>
        <taxon>Caerostris</taxon>
    </lineage>
</organism>
<evidence type="ECO:0000256" key="1">
    <source>
        <dbReference type="SAM" id="MobiDB-lite"/>
    </source>
</evidence>